<reference evidence="1 2" key="1">
    <citation type="submission" date="2017-04" db="EMBL/GenBank/DDBJ databases">
        <title>Novel microbial lineages endemic to geothermal iron-oxide mats fill important gaps in the evolutionary history of Archaea.</title>
        <authorList>
            <person name="Jay Z.J."/>
            <person name="Beam J.P."/>
            <person name="Dlakic M."/>
            <person name="Rusch D.B."/>
            <person name="Kozubal M.A."/>
            <person name="Inskeep W.P."/>
        </authorList>
    </citation>
    <scope>NUCLEOTIDE SEQUENCE [LARGE SCALE GENOMIC DNA]</scope>
    <source>
        <strain evidence="1">OSP_D</strain>
    </source>
</reference>
<dbReference type="EMBL" id="NEXC01000084">
    <property type="protein sequence ID" value="PSN82296.1"/>
    <property type="molecule type" value="Genomic_DNA"/>
</dbReference>
<dbReference type="Proteomes" id="UP000240880">
    <property type="component" value="Unassembled WGS sequence"/>
</dbReference>
<name>A0A2R6A7B6_9ARCH</name>
<proteinExistence type="predicted"/>
<dbReference type="AlphaFoldDB" id="A0A2R6A7B6"/>
<organism evidence="1 2">
    <name type="scientific">Candidatus Marsarchaeota G1 archaeon OSP_D</name>
    <dbReference type="NCBI Taxonomy" id="1978155"/>
    <lineage>
        <taxon>Archaea</taxon>
        <taxon>Candidatus Marsarchaeota</taxon>
        <taxon>Candidatus Marsarchaeota group 1</taxon>
    </lineage>
</organism>
<comment type="caution">
    <text evidence="1">The sequence shown here is derived from an EMBL/GenBank/DDBJ whole genome shotgun (WGS) entry which is preliminary data.</text>
</comment>
<accession>A0A2R6A7B6</accession>
<evidence type="ECO:0000313" key="1">
    <source>
        <dbReference type="EMBL" id="PSN82296.1"/>
    </source>
</evidence>
<gene>
    <name evidence="1" type="ORF">B9Q01_08420</name>
</gene>
<protein>
    <submittedName>
        <fullName evidence="1">Uncharacterized protein</fullName>
    </submittedName>
</protein>
<sequence length="63" mass="7656">MPKMPEKKSLIRKRRLTHFEKFLISILLHDRKSIRIKQTFSPFKKDKNIYNLILEKLTTKDAE</sequence>
<evidence type="ECO:0000313" key="2">
    <source>
        <dbReference type="Proteomes" id="UP000240880"/>
    </source>
</evidence>